<dbReference type="Gene3D" id="1.10.760.10">
    <property type="entry name" value="Cytochrome c-like domain"/>
    <property type="match status" value="2"/>
</dbReference>
<evidence type="ECO:0000256" key="4">
    <source>
        <dbReference type="ARBA" id="ARBA00023002"/>
    </source>
</evidence>
<dbReference type="InterPro" id="IPR009056">
    <property type="entry name" value="Cyt_c-like_dom"/>
</dbReference>
<dbReference type="SUPFAM" id="SSF75011">
    <property type="entry name" value="3-carboxy-cis,cis-mucoante lactonizing enzyme"/>
    <property type="match status" value="1"/>
</dbReference>
<dbReference type="SUPFAM" id="SSF46626">
    <property type="entry name" value="Cytochrome c"/>
    <property type="match status" value="2"/>
</dbReference>
<dbReference type="InterPro" id="IPR051395">
    <property type="entry name" value="Cytochrome_c_Peroxidase/MauG"/>
</dbReference>
<dbReference type="AlphaFoldDB" id="A0A2A4G534"/>
<evidence type="ECO:0000256" key="3">
    <source>
        <dbReference type="ARBA" id="ARBA00022729"/>
    </source>
</evidence>
<dbReference type="GO" id="GO:0020037">
    <property type="term" value="F:heme binding"/>
    <property type="evidence" value="ECO:0007669"/>
    <property type="project" value="InterPro"/>
</dbReference>
<evidence type="ECO:0000256" key="6">
    <source>
        <dbReference type="PROSITE-ProRule" id="PRU00433"/>
    </source>
</evidence>
<accession>A0A2A4G534</accession>
<dbReference type="GO" id="GO:0009055">
    <property type="term" value="F:electron transfer activity"/>
    <property type="evidence" value="ECO:0007669"/>
    <property type="project" value="InterPro"/>
</dbReference>
<evidence type="ECO:0000256" key="2">
    <source>
        <dbReference type="ARBA" id="ARBA00022723"/>
    </source>
</evidence>
<keyword evidence="5 6" id="KW-0408">Iron</keyword>
<keyword evidence="2 6" id="KW-0479">Metal-binding</keyword>
<dbReference type="GO" id="GO:0046872">
    <property type="term" value="F:metal ion binding"/>
    <property type="evidence" value="ECO:0007669"/>
    <property type="project" value="UniProtKB-KW"/>
</dbReference>
<dbReference type="PANTHER" id="PTHR30600:SF10">
    <property type="entry name" value="BLL6722 PROTEIN"/>
    <property type="match status" value="1"/>
</dbReference>
<organism evidence="8 9">
    <name type="scientific">Sediminicola luteus</name>
    <dbReference type="NCBI Taxonomy" id="319238"/>
    <lineage>
        <taxon>Bacteria</taxon>
        <taxon>Pseudomonadati</taxon>
        <taxon>Bacteroidota</taxon>
        <taxon>Flavobacteriia</taxon>
        <taxon>Flavobacteriales</taxon>
        <taxon>Flavobacteriaceae</taxon>
        <taxon>Sediminicola</taxon>
    </lineage>
</organism>
<dbReference type="InterPro" id="IPR015943">
    <property type="entry name" value="WD40/YVTN_repeat-like_dom_sf"/>
</dbReference>
<evidence type="ECO:0000313" key="8">
    <source>
        <dbReference type="EMBL" id="PCE63100.1"/>
    </source>
</evidence>
<dbReference type="PANTHER" id="PTHR30600">
    <property type="entry name" value="CYTOCHROME C PEROXIDASE-RELATED"/>
    <property type="match status" value="1"/>
</dbReference>
<dbReference type="Gene3D" id="2.130.10.10">
    <property type="entry name" value="YVTN repeat-like/Quinoprotein amine dehydrogenase"/>
    <property type="match status" value="1"/>
</dbReference>
<sequence>MKTYGTLLAFFLGLLLMAQEPHFLNTTAIGLSDQGEMVLAHAQTKTVDIRTPEGALLHQFSLEDPPTGITLRGQKLYVTTSHTQGSLHIFDLEQRSLESKIPLPMGARSPKLAPDGKTLYVCNQWVDAISAIDLSTKQIRSLKVLREPRDLVVSLDGKTLYVSNFLPDGPADGEEMSSKISVIDLETFTVKSHIALTNGSNAIRGLELSPDGKYVFATHNLGRFQVPTTQLQQGWMNTSAVSVIDTENQKLLGSFLTDLPERGMAGIWDVLVTTDRLFLSHSGTHELSSIEYTQLVSRLKGYGAAEALSYDLNFLKGIRKVIPIPGNGPRSMATQDGKVYVVSYFSDQLHSYDIGNGLLSTIALNPDFSEDLARKGERIFNDATNCFQTWQSCNGCHPGQGRVDGLNWDLLNDGIGNPKNCKSLLFSHATAPAMITGIRPDAETAVRAGFTHIQFAEIPEADAQAVDAYLKSLQPLPSPVAEDESMAKTIEQGKKIFESKGCTQCHYGPYFTDGNRHQIGEIEFEAGWDTPTLREVWRTAPYLHDGRAATLTDLFQVHGHGLGNKPIKKKDLKALVTYIKSL</sequence>
<feature type="domain" description="Cytochrome c" evidence="7">
    <location>
        <begin position="488"/>
        <end position="582"/>
    </location>
</feature>
<feature type="domain" description="Cytochrome c" evidence="7">
    <location>
        <begin position="371"/>
        <end position="474"/>
    </location>
</feature>
<keyword evidence="9" id="KW-1185">Reference proteome</keyword>
<proteinExistence type="predicted"/>
<evidence type="ECO:0000256" key="1">
    <source>
        <dbReference type="ARBA" id="ARBA00022617"/>
    </source>
</evidence>
<keyword evidence="4" id="KW-0560">Oxidoreductase</keyword>
<dbReference type="EMBL" id="NBWU01000007">
    <property type="protein sequence ID" value="PCE63100.1"/>
    <property type="molecule type" value="Genomic_DNA"/>
</dbReference>
<dbReference type="Proteomes" id="UP000219559">
    <property type="component" value="Unassembled WGS sequence"/>
</dbReference>
<evidence type="ECO:0000259" key="7">
    <source>
        <dbReference type="PROSITE" id="PS51007"/>
    </source>
</evidence>
<keyword evidence="1 6" id="KW-0349">Heme</keyword>
<comment type="caution">
    <text evidence="8">The sequence shown here is derived from an EMBL/GenBank/DDBJ whole genome shotgun (WGS) entry which is preliminary data.</text>
</comment>
<name>A0A2A4G534_9FLAO</name>
<evidence type="ECO:0000256" key="5">
    <source>
        <dbReference type="ARBA" id="ARBA00023004"/>
    </source>
</evidence>
<evidence type="ECO:0000313" key="9">
    <source>
        <dbReference type="Proteomes" id="UP000219559"/>
    </source>
</evidence>
<protein>
    <submittedName>
        <fullName evidence="8">40-residue YVTN family beta-propeller</fullName>
    </submittedName>
</protein>
<dbReference type="InterPro" id="IPR036909">
    <property type="entry name" value="Cyt_c-like_dom_sf"/>
</dbReference>
<keyword evidence="3" id="KW-0732">Signal</keyword>
<dbReference type="OrthoDB" id="9805202at2"/>
<dbReference type="RefSeq" id="WP_141402406.1">
    <property type="nucleotide sequence ID" value="NZ_KZ300477.1"/>
</dbReference>
<dbReference type="PROSITE" id="PS51007">
    <property type="entry name" value="CYTC"/>
    <property type="match status" value="2"/>
</dbReference>
<gene>
    <name evidence="8" type="ORF">B7P33_17670</name>
</gene>
<reference evidence="8 9" key="1">
    <citation type="submission" date="2017-04" db="EMBL/GenBank/DDBJ databases">
        <title>A new member of the family Flavobacteriaceae isolated from ascidians.</title>
        <authorList>
            <person name="Chen L."/>
        </authorList>
    </citation>
    <scope>NUCLEOTIDE SEQUENCE [LARGE SCALE GENOMIC DNA]</scope>
    <source>
        <strain evidence="8 9">HQA918</strain>
    </source>
</reference>
<dbReference type="GO" id="GO:0004130">
    <property type="term" value="F:cytochrome-c peroxidase activity"/>
    <property type="evidence" value="ECO:0007669"/>
    <property type="project" value="TreeGrafter"/>
</dbReference>